<dbReference type="Proteomes" id="UP000541610">
    <property type="component" value="Unassembled WGS sequence"/>
</dbReference>
<evidence type="ECO:0000256" key="1">
    <source>
        <dbReference type="SAM" id="Phobius"/>
    </source>
</evidence>
<evidence type="ECO:0000313" key="3">
    <source>
        <dbReference type="Proteomes" id="UP000541610"/>
    </source>
</evidence>
<dbReference type="EMBL" id="JABANP010000019">
    <property type="protein sequence ID" value="KAF4695556.1"/>
    <property type="molecule type" value="Genomic_DNA"/>
</dbReference>
<sequence>MSSQNQDRSSSSSSASKNSSRKLRRYCALRFWLTFALVPILSVFLYGVAAFYVSSRSFNTEDVRKVVNEARQLCPDVTRPTCRMSKRTELEMNRVYPSEYAIASLQQHKARNVFNECPAGHYLLPVSETNAGRGFFRQSLYVDPEDGCRLWELEPVRTSLFHNPYELYKMTSLNPDCSSAEIEVDTNAMLDSGAIEVSQRIASLPEIGDGTFTVPCHYRQVSNQSRLGSFNYMDPWITPERHFLYDVLPCAVYAISKQA</sequence>
<keyword evidence="1" id="KW-1133">Transmembrane helix</keyword>
<organism evidence="2 3">
    <name type="scientific">Perkinsus olseni</name>
    <name type="common">Perkinsus atlanticus</name>
    <dbReference type="NCBI Taxonomy" id="32597"/>
    <lineage>
        <taxon>Eukaryota</taxon>
        <taxon>Sar</taxon>
        <taxon>Alveolata</taxon>
        <taxon>Perkinsozoa</taxon>
        <taxon>Perkinsea</taxon>
        <taxon>Perkinsida</taxon>
        <taxon>Perkinsidae</taxon>
        <taxon>Perkinsus</taxon>
    </lineage>
</organism>
<keyword evidence="1" id="KW-0472">Membrane</keyword>
<name>A0A7J6PIH8_PEROL</name>
<accession>A0A7J6PIH8</accession>
<feature type="transmembrane region" description="Helical" evidence="1">
    <location>
        <begin position="31"/>
        <end position="53"/>
    </location>
</feature>
<reference evidence="2 3" key="1">
    <citation type="submission" date="2020-04" db="EMBL/GenBank/DDBJ databases">
        <title>Perkinsus olseni comparative genomics.</title>
        <authorList>
            <person name="Bogema D.R."/>
        </authorList>
    </citation>
    <scope>NUCLEOTIDE SEQUENCE [LARGE SCALE GENOMIC DNA]</scope>
    <source>
        <strain evidence="2">00978-12</strain>
    </source>
</reference>
<evidence type="ECO:0000313" key="2">
    <source>
        <dbReference type="EMBL" id="KAF4695556.1"/>
    </source>
</evidence>
<dbReference type="AlphaFoldDB" id="A0A7J6PIH8"/>
<dbReference type="OrthoDB" id="440024at2759"/>
<keyword evidence="1" id="KW-0812">Transmembrane</keyword>
<gene>
    <name evidence="2" type="ORF">FOZ60_004052</name>
</gene>
<protein>
    <submittedName>
        <fullName evidence="2">Uncharacterized protein</fullName>
    </submittedName>
</protein>
<proteinExistence type="predicted"/>
<comment type="caution">
    <text evidence="2">The sequence shown here is derived from an EMBL/GenBank/DDBJ whole genome shotgun (WGS) entry which is preliminary data.</text>
</comment>